<name>A0A914AAB1_PATMI</name>
<accession>A0A914AAB1</accession>
<reference evidence="1" key="1">
    <citation type="submission" date="2022-11" db="UniProtKB">
        <authorList>
            <consortium name="EnsemblMetazoa"/>
        </authorList>
    </citation>
    <scope>IDENTIFICATION</scope>
</reference>
<evidence type="ECO:0000313" key="1">
    <source>
        <dbReference type="EnsemblMetazoa" id="XP_038060795.1"/>
    </source>
</evidence>
<dbReference type="GeneID" id="119731662"/>
<organism evidence="1 2">
    <name type="scientific">Patiria miniata</name>
    <name type="common">Bat star</name>
    <name type="synonym">Asterina miniata</name>
    <dbReference type="NCBI Taxonomy" id="46514"/>
    <lineage>
        <taxon>Eukaryota</taxon>
        <taxon>Metazoa</taxon>
        <taxon>Echinodermata</taxon>
        <taxon>Eleutherozoa</taxon>
        <taxon>Asterozoa</taxon>
        <taxon>Asteroidea</taxon>
        <taxon>Valvatacea</taxon>
        <taxon>Valvatida</taxon>
        <taxon>Asterinidae</taxon>
        <taxon>Patiria</taxon>
    </lineage>
</organism>
<dbReference type="Proteomes" id="UP000887568">
    <property type="component" value="Unplaced"/>
</dbReference>
<sequence>MVGDAEQEIIHFVKEGTHSVRPSTVDVTSGCRKDGLAKDELLPLRHPNGFGEGDLRNQGMHREMKDGLAVKSVHFPHPLTDDSPGVQSLGGGTADTQITNDEERDRFKDTREVRGLYREISRIYGLDFWEELGRPESVHAPSFDHDTSGHSDDQALVIMDKEALDHRLLTKSFLNYLS</sequence>
<evidence type="ECO:0000313" key="2">
    <source>
        <dbReference type="Proteomes" id="UP000887568"/>
    </source>
</evidence>
<protein>
    <submittedName>
        <fullName evidence="1">Uncharacterized protein</fullName>
    </submittedName>
</protein>
<dbReference type="OrthoDB" id="10497731at2759"/>
<dbReference type="EnsemblMetazoa" id="XM_038204867.1">
    <property type="protein sequence ID" value="XP_038060795.1"/>
    <property type="gene ID" value="LOC119731662"/>
</dbReference>
<proteinExistence type="predicted"/>
<dbReference type="OMA" id="HEGREQD"/>
<dbReference type="AlphaFoldDB" id="A0A914AAB1"/>
<keyword evidence="2" id="KW-1185">Reference proteome</keyword>
<dbReference type="RefSeq" id="XP_038060795.1">
    <property type="nucleotide sequence ID" value="XM_038204867.1"/>
</dbReference>